<comment type="caution">
    <text evidence="2">The sequence shown here is derived from an EMBL/GenBank/DDBJ whole genome shotgun (WGS) entry which is preliminary data.</text>
</comment>
<protein>
    <submittedName>
        <fullName evidence="2">Uncharacterized protein</fullName>
    </submittedName>
</protein>
<sequence>MNAHSSNHLQIVNHIDVLGVRKQLQPQDLVSKLQHHCSFFYTLLFNNSNCKLNGESCRYYYLFEANSSLISHAAFLNVQKAACKSTGAGCIDIIPKQTCLIVRGSDGNCNFIINLIIINFIYAQVLILNLKLFKDCVTYQDESVIRRKDVLQQELVVKIIVELLQVLQDVFTDIYVLEMQQVINAELDLQCKISNN</sequence>
<feature type="transmembrane region" description="Helical" evidence="1">
    <location>
        <begin position="111"/>
        <end position="130"/>
    </location>
</feature>
<accession>A0A8S1TL35</accession>
<name>A0A8S1TL35_9CILI</name>
<dbReference type="Proteomes" id="UP000689195">
    <property type="component" value="Unassembled WGS sequence"/>
</dbReference>
<evidence type="ECO:0000313" key="2">
    <source>
        <dbReference type="EMBL" id="CAD8153635.1"/>
    </source>
</evidence>
<keyword evidence="1" id="KW-1133">Transmembrane helix</keyword>
<keyword evidence="3" id="KW-1185">Reference proteome</keyword>
<keyword evidence="1" id="KW-0472">Membrane</keyword>
<gene>
    <name evidence="2" type="ORF">PPENT_87.1.T0240324</name>
</gene>
<dbReference type="AlphaFoldDB" id="A0A8S1TL35"/>
<organism evidence="2 3">
    <name type="scientific">Paramecium pentaurelia</name>
    <dbReference type="NCBI Taxonomy" id="43138"/>
    <lineage>
        <taxon>Eukaryota</taxon>
        <taxon>Sar</taxon>
        <taxon>Alveolata</taxon>
        <taxon>Ciliophora</taxon>
        <taxon>Intramacronucleata</taxon>
        <taxon>Oligohymenophorea</taxon>
        <taxon>Peniculida</taxon>
        <taxon>Parameciidae</taxon>
        <taxon>Paramecium</taxon>
    </lineage>
</organism>
<evidence type="ECO:0000313" key="3">
    <source>
        <dbReference type="Proteomes" id="UP000689195"/>
    </source>
</evidence>
<reference evidence="2" key="1">
    <citation type="submission" date="2021-01" db="EMBL/GenBank/DDBJ databases">
        <authorList>
            <consortium name="Genoscope - CEA"/>
            <person name="William W."/>
        </authorList>
    </citation>
    <scope>NUCLEOTIDE SEQUENCE</scope>
</reference>
<dbReference type="EMBL" id="CAJJDO010000024">
    <property type="protein sequence ID" value="CAD8153635.1"/>
    <property type="molecule type" value="Genomic_DNA"/>
</dbReference>
<keyword evidence="1" id="KW-0812">Transmembrane</keyword>
<evidence type="ECO:0000256" key="1">
    <source>
        <dbReference type="SAM" id="Phobius"/>
    </source>
</evidence>
<proteinExistence type="predicted"/>